<evidence type="ECO:0000259" key="2">
    <source>
        <dbReference type="Pfam" id="PF16455"/>
    </source>
</evidence>
<dbReference type="EMBL" id="JBHFEH010000074">
    <property type="protein sequence ID" value="KAL2049000.1"/>
    <property type="molecule type" value="Genomic_DNA"/>
</dbReference>
<evidence type="ECO:0000256" key="1">
    <source>
        <dbReference type="SAM" id="MobiDB-lite"/>
    </source>
</evidence>
<accession>A0ABR4AU42</accession>
<dbReference type="Gene3D" id="1.20.225.20">
    <property type="entry name" value="Ub domain-containing protein, DC-UbP/UBTD2, N-terminal domain"/>
    <property type="match status" value="1"/>
</dbReference>
<organism evidence="3 4">
    <name type="scientific">Lepraria finkii</name>
    <dbReference type="NCBI Taxonomy" id="1340010"/>
    <lineage>
        <taxon>Eukaryota</taxon>
        <taxon>Fungi</taxon>
        <taxon>Dikarya</taxon>
        <taxon>Ascomycota</taxon>
        <taxon>Pezizomycotina</taxon>
        <taxon>Lecanoromycetes</taxon>
        <taxon>OSLEUM clade</taxon>
        <taxon>Lecanoromycetidae</taxon>
        <taxon>Lecanorales</taxon>
        <taxon>Lecanorineae</taxon>
        <taxon>Stereocaulaceae</taxon>
        <taxon>Lepraria</taxon>
    </lineage>
</organism>
<feature type="region of interest" description="Disordered" evidence="1">
    <location>
        <begin position="1"/>
        <end position="55"/>
    </location>
</feature>
<sequence>MGCCQSSPRNDSQSSPYSPSNIHGDASSRAITSAPPQIPETSSPRTSSQVPPVSERSLNHRNLALGEQLNAPLRPHIWTSKRAWTRPQLDRERQEFFDTRVTGHAEIWTTLKVAVGLLRDGDVSTAQSIVDAAGITVPTGDLKNGAYDEAGNLYQLPEYVISDPENIIVDREDIVKGEGEGESKDITDDDEEEMERKREEKGKQVLKSGDVVKVRCRLSDRGGPDVLVYVGKDQSVRVLVRRVVEEANIGKVKIAYMGKILKDSETLQAQGWREGHVVNALVFGV</sequence>
<evidence type="ECO:0000313" key="4">
    <source>
        <dbReference type="Proteomes" id="UP001590951"/>
    </source>
</evidence>
<dbReference type="InterPro" id="IPR032752">
    <property type="entry name" value="DC-UbP/UBTD2_N"/>
</dbReference>
<reference evidence="3 4" key="1">
    <citation type="submission" date="2024-09" db="EMBL/GenBank/DDBJ databases">
        <title>Rethinking Asexuality: The Enigmatic Case of Functional Sexual Genes in Lepraria (Stereocaulaceae).</title>
        <authorList>
            <person name="Doellman M."/>
            <person name="Sun Y."/>
            <person name="Barcenas-Pena A."/>
            <person name="Lumbsch H.T."/>
            <person name="Grewe F."/>
        </authorList>
    </citation>
    <scope>NUCLEOTIDE SEQUENCE [LARGE SCALE GENOMIC DNA]</scope>
    <source>
        <strain evidence="3 4">Grewe 0041</strain>
    </source>
</reference>
<feature type="region of interest" description="Disordered" evidence="1">
    <location>
        <begin position="178"/>
        <end position="202"/>
    </location>
</feature>
<gene>
    <name evidence="3" type="ORF">ABVK25_010752</name>
</gene>
<feature type="compositionally biased region" description="Polar residues" evidence="1">
    <location>
        <begin position="1"/>
        <end position="21"/>
    </location>
</feature>
<dbReference type="Proteomes" id="UP001590951">
    <property type="component" value="Unassembled WGS sequence"/>
</dbReference>
<dbReference type="InterPro" id="IPR039869">
    <property type="entry name" value="UBTD1/2"/>
</dbReference>
<feature type="compositionally biased region" description="Polar residues" evidence="1">
    <location>
        <begin position="29"/>
        <end position="51"/>
    </location>
</feature>
<dbReference type="Pfam" id="PF16455">
    <property type="entry name" value="UBD"/>
    <property type="match status" value="1"/>
</dbReference>
<comment type="caution">
    <text evidence="3">The sequence shown here is derived from an EMBL/GenBank/DDBJ whole genome shotgun (WGS) entry which is preliminary data.</text>
</comment>
<dbReference type="SUPFAM" id="SSF54236">
    <property type="entry name" value="Ubiquitin-like"/>
    <property type="match status" value="1"/>
</dbReference>
<dbReference type="PANTHER" id="PTHR13609">
    <property type="entry name" value="UBIQUITIN DOMAIN CONTAINING 1 PROTEIN-RELATED"/>
    <property type="match status" value="1"/>
</dbReference>
<feature type="domain" description="DC-UbP/UBTD2 N-terminal" evidence="2">
    <location>
        <begin position="70"/>
        <end position="169"/>
    </location>
</feature>
<name>A0ABR4AU42_9LECA</name>
<dbReference type="InterPro" id="IPR038169">
    <property type="entry name" value="DC-UbP/UBTD2_N_sf"/>
</dbReference>
<evidence type="ECO:0000313" key="3">
    <source>
        <dbReference type="EMBL" id="KAL2049000.1"/>
    </source>
</evidence>
<keyword evidence="4" id="KW-1185">Reference proteome</keyword>
<proteinExistence type="predicted"/>
<dbReference type="InterPro" id="IPR029071">
    <property type="entry name" value="Ubiquitin-like_domsf"/>
</dbReference>
<protein>
    <recommendedName>
        <fullName evidence="2">DC-UbP/UBTD2 N-terminal domain-containing protein</fullName>
    </recommendedName>
</protein>